<keyword evidence="3" id="KW-1185">Reference proteome</keyword>
<evidence type="ECO:0000256" key="1">
    <source>
        <dbReference type="SAM" id="Phobius"/>
    </source>
</evidence>
<reference evidence="2 3" key="1">
    <citation type="journal article" date="2023" name="Plants (Basel)">
        <title>Bridging the Gap: Combining Genomics and Transcriptomics Approaches to Understand Stylosanthes scabra, an Orphan Legume from the Brazilian Caatinga.</title>
        <authorList>
            <person name="Ferreira-Neto J.R.C."/>
            <person name="da Silva M.D."/>
            <person name="Binneck E."/>
            <person name="de Melo N.F."/>
            <person name="da Silva R.H."/>
            <person name="de Melo A.L.T.M."/>
            <person name="Pandolfi V."/>
            <person name="Bustamante F.O."/>
            <person name="Brasileiro-Vidal A.C."/>
            <person name="Benko-Iseppon A.M."/>
        </authorList>
    </citation>
    <scope>NUCLEOTIDE SEQUENCE [LARGE SCALE GENOMIC DNA]</scope>
    <source>
        <tissue evidence="2">Leaves</tissue>
    </source>
</reference>
<evidence type="ECO:0000313" key="3">
    <source>
        <dbReference type="Proteomes" id="UP001341840"/>
    </source>
</evidence>
<comment type="caution">
    <text evidence="2">The sequence shown here is derived from an EMBL/GenBank/DDBJ whole genome shotgun (WGS) entry which is preliminary data.</text>
</comment>
<sequence>MFSSLLRCRCSASLYFLFFFLTFLIFTTLSLLLFLFFFPFFSILSSLGFFFNLPNSLNFPSFLSSRFVESSNSFAKMMMHPGLVSNLQEALQNRKVRDKSVSGYSVTYKETMEACSAKVSSASAFEISVGQRSFLHLLDFSRAKTARFLRRNSILQRSLRKGCEDPYSLQLSQCKFIFWKAGKAVNVIQSLRCSPLCGIKFVQVWRIRKHM</sequence>
<evidence type="ECO:0000313" key="2">
    <source>
        <dbReference type="EMBL" id="MED6114856.1"/>
    </source>
</evidence>
<organism evidence="2 3">
    <name type="scientific">Stylosanthes scabra</name>
    <dbReference type="NCBI Taxonomy" id="79078"/>
    <lineage>
        <taxon>Eukaryota</taxon>
        <taxon>Viridiplantae</taxon>
        <taxon>Streptophyta</taxon>
        <taxon>Embryophyta</taxon>
        <taxon>Tracheophyta</taxon>
        <taxon>Spermatophyta</taxon>
        <taxon>Magnoliopsida</taxon>
        <taxon>eudicotyledons</taxon>
        <taxon>Gunneridae</taxon>
        <taxon>Pentapetalae</taxon>
        <taxon>rosids</taxon>
        <taxon>fabids</taxon>
        <taxon>Fabales</taxon>
        <taxon>Fabaceae</taxon>
        <taxon>Papilionoideae</taxon>
        <taxon>50 kb inversion clade</taxon>
        <taxon>dalbergioids sensu lato</taxon>
        <taxon>Dalbergieae</taxon>
        <taxon>Pterocarpus clade</taxon>
        <taxon>Stylosanthes</taxon>
    </lineage>
</organism>
<keyword evidence="1" id="KW-0472">Membrane</keyword>
<dbReference type="EMBL" id="JASCZI010001375">
    <property type="protein sequence ID" value="MED6114856.1"/>
    <property type="molecule type" value="Genomic_DNA"/>
</dbReference>
<keyword evidence="1" id="KW-1133">Transmembrane helix</keyword>
<feature type="transmembrane region" description="Helical" evidence="1">
    <location>
        <begin position="12"/>
        <end position="41"/>
    </location>
</feature>
<keyword evidence="1" id="KW-0812">Transmembrane</keyword>
<dbReference type="Proteomes" id="UP001341840">
    <property type="component" value="Unassembled WGS sequence"/>
</dbReference>
<accession>A0ABU6QS46</accession>
<name>A0ABU6QS46_9FABA</name>
<gene>
    <name evidence="2" type="ORF">PIB30_084546</name>
</gene>
<protein>
    <submittedName>
        <fullName evidence="2">Uncharacterized protein</fullName>
    </submittedName>
</protein>
<proteinExistence type="predicted"/>